<evidence type="ECO:0000256" key="1">
    <source>
        <dbReference type="SAM" id="MobiDB-lite"/>
    </source>
</evidence>
<evidence type="ECO:0000313" key="2">
    <source>
        <dbReference type="EMBL" id="MPC35527.1"/>
    </source>
</evidence>
<name>A0A5B7EQI9_PORTR</name>
<accession>A0A5B7EQI9</accession>
<reference evidence="2 3" key="1">
    <citation type="submission" date="2019-05" db="EMBL/GenBank/DDBJ databases">
        <title>Another draft genome of Portunus trituberculatus and its Hox gene families provides insights of decapod evolution.</title>
        <authorList>
            <person name="Jeong J.-H."/>
            <person name="Song I."/>
            <person name="Kim S."/>
            <person name="Choi T."/>
            <person name="Kim D."/>
            <person name="Ryu S."/>
            <person name="Kim W."/>
        </authorList>
    </citation>
    <scope>NUCLEOTIDE SEQUENCE [LARGE SCALE GENOMIC DNA]</scope>
    <source>
        <tissue evidence="2">Muscle</tissue>
    </source>
</reference>
<gene>
    <name evidence="2" type="ORF">E2C01_028952</name>
</gene>
<evidence type="ECO:0000313" key="3">
    <source>
        <dbReference type="Proteomes" id="UP000324222"/>
    </source>
</evidence>
<dbReference type="EMBL" id="VSRR010003297">
    <property type="protein sequence ID" value="MPC35527.1"/>
    <property type="molecule type" value="Genomic_DNA"/>
</dbReference>
<sequence>MTKDRTKFLETEAKKQMEKERKASLPKK</sequence>
<comment type="caution">
    <text evidence="2">The sequence shown here is derived from an EMBL/GenBank/DDBJ whole genome shotgun (WGS) entry which is preliminary data.</text>
</comment>
<protein>
    <submittedName>
        <fullName evidence="2">Uncharacterized protein</fullName>
    </submittedName>
</protein>
<dbReference type="AlphaFoldDB" id="A0A5B7EQI9"/>
<feature type="region of interest" description="Disordered" evidence="1">
    <location>
        <begin position="1"/>
        <end position="28"/>
    </location>
</feature>
<proteinExistence type="predicted"/>
<keyword evidence="3" id="KW-1185">Reference proteome</keyword>
<dbReference type="Proteomes" id="UP000324222">
    <property type="component" value="Unassembled WGS sequence"/>
</dbReference>
<organism evidence="2 3">
    <name type="scientific">Portunus trituberculatus</name>
    <name type="common">Swimming crab</name>
    <name type="synonym">Neptunus trituberculatus</name>
    <dbReference type="NCBI Taxonomy" id="210409"/>
    <lineage>
        <taxon>Eukaryota</taxon>
        <taxon>Metazoa</taxon>
        <taxon>Ecdysozoa</taxon>
        <taxon>Arthropoda</taxon>
        <taxon>Crustacea</taxon>
        <taxon>Multicrustacea</taxon>
        <taxon>Malacostraca</taxon>
        <taxon>Eumalacostraca</taxon>
        <taxon>Eucarida</taxon>
        <taxon>Decapoda</taxon>
        <taxon>Pleocyemata</taxon>
        <taxon>Brachyura</taxon>
        <taxon>Eubrachyura</taxon>
        <taxon>Portunoidea</taxon>
        <taxon>Portunidae</taxon>
        <taxon>Portuninae</taxon>
        <taxon>Portunus</taxon>
    </lineage>
</organism>